<name>A0AAW9PY33_9CYAN</name>
<feature type="transmembrane region" description="Helical" evidence="1">
    <location>
        <begin position="7"/>
        <end position="27"/>
    </location>
</feature>
<evidence type="ECO:0000313" key="3">
    <source>
        <dbReference type="Proteomes" id="UP001333818"/>
    </source>
</evidence>
<keyword evidence="3" id="KW-1185">Reference proteome</keyword>
<evidence type="ECO:0000313" key="2">
    <source>
        <dbReference type="EMBL" id="MEE3716824.1"/>
    </source>
</evidence>
<dbReference type="PANTHER" id="PTHR35551:SF1">
    <property type="entry name" value="ACCLIMATION OF PHOTOSYNTHESIS TO ENVIRONMENT"/>
    <property type="match status" value="1"/>
</dbReference>
<accession>A0AAW9PY33</accession>
<sequence>MLRKVSLASVLLLVGASLSLVGFFAYAQGNSTLNLVGFFYGIPILLGGAALKSSEVKPVKVLSPASAAVVKLRETQATSTQNQVRKDVTRYRYGIEAHLDQVLDKLGLSPTDEERPVLSGLYEEISASEATQGAYSLVLRFNSPLIGWDTWQQKQEKFTRFFGPGVVAHVLQPEDRVVDLYLTALTGESAKEIEAKV</sequence>
<dbReference type="AlphaFoldDB" id="A0AAW9PY33"/>
<keyword evidence="1" id="KW-1133">Transmembrane helix</keyword>
<dbReference type="Proteomes" id="UP001333818">
    <property type="component" value="Unassembled WGS sequence"/>
</dbReference>
<gene>
    <name evidence="2" type="ORF">V2H45_08705</name>
</gene>
<dbReference type="RefSeq" id="WP_330483253.1">
    <property type="nucleotide sequence ID" value="NZ_JAZBJZ010000026.1"/>
</dbReference>
<protein>
    <submittedName>
        <fullName evidence="2">DUF2854 domain-containing protein</fullName>
    </submittedName>
</protein>
<keyword evidence="1" id="KW-0812">Transmembrane</keyword>
<organism evidence="2 3">
    <name type="scientific">Tumidithrix elongata BACA0141</name>
    <dbReference type="NCBI Taxonomy" id="2716417"/>
    <lineage>
        <taxon>Bacteria</taxon>
        <taxon>Bacillati</taxon>
        <taxon>Cyanobacteriota</taxon>
        <taxon>Cyanophyceae</taxon>
        <taxon>Pseudanabaenales</taxon>
        <taxon>Pseudanabaenaceae</taxon>
        <taxon>Tumidithrix</taxon>
        <taxon>Tumidithrix elongata</taxon>
    </lineage>
</organism>
<reference evidence="2" key="1">
    <citation type="submission" date="2024-01" db="EMBL/GenBank/DDBJ databases">
        <title>Bank of Algae and Cyanobacteria of the Azores (BACA) strain genomes.</title>
        <authorList>
            <person name="Luz R."/>
            <person name="Cordeiro R."/>
            <person name="Fonseca A."/>
            <person name="Goncalves V."/>
        </authorList>
    </citation>
    <scope>NUCLEOTIDE SEQUENCE</scope>
    <source>
        <strain evidence="2">BACA0141</strain>
    </source>
</reference>
<dbReference type="PANTHER" id="PTHR35551">
    <property type="match status" value="1"/>
</dbReference>
<evidence type="ECO:0000256" key="1">
    <source>
        <dbReference type="SAM" id="Phobius"/>
    </source>
</evidence>
<proteinExistence type="predicted"/>
<dbReference type="InterPro" id="IPR021275">
    <property type="entry name" value="DUF2854"/>
</dbReference>
<keyword evidence="1" id="KW-0472">Membrane</keyword>
<feature type="transmembrane region" description="Helical" evidence="1">
    <location>
        <begin position="33"/>
        <end position="51"/>
    </location>
</feature>
<dbReference type="Pfam" id="PF11016">
    <property type="entry name" value="DUF2854"/>
    <property type="match status" value="1"/>
</dbReference>
<comment type="caution">
    <text evidence="2">The sequence shown here is derived from an EMBL/GenBank/DDBJ whole genome shotgun (WGS) entry which is preliminary data.</text>
</comment>
<dbReference type="EMBL" id="JAZBJZ010000026">
    <property type="protein sequence ID" value="MEE3716824.1"/>
    <property type="molecule type" value="Genomic_DNA"/>
</dbReference>